<accession>A0ABY5DGR6</accession>
<keyword evidence="3" id="KW-0804">Transcription</keyword>
<sequence>MAEQAKLRRDAVRNRQRILDAGRGFVQDGHPLQLNEVSRAAKLGVATVYRHFPSPEALLEALARPGIEQLLAEGRNALATPDHWAALRGFLRAGLRAQLADPTLQPVFSSPEPVTEETTELCAELDETLATLLGRAKADGLIAPDMQPGDVLPLMCGIAHAVRLRTEGNSDDVHGTIDRYLDTLLTGLRAHL</sequence>
<dbReference type="InterPro" id="IPR036271">
    <property type="entry name" value="Tet_transcr_reg_TetR-rel_C_sf"/>
</dbReference>
<organism evidence="6 7">
    <name type="scientific">Nocardiopsis exhalans</name>
    <dbReference type="NCBI Taxonomy" id="163604"/>
    <lineage>
        <taxon>Bacteria</taxon>
        <taxon>Bacillati</taxon>
        <taxon>Actinomycetota</taxon>
        <taxon>Actinomycetes</taxon>
        <taxon>Streptosporangiales</taxon>
        <taxon>Nocardiopsidaceae</taxon>
        <taxon>Nocardiopsis</taxon>
    </lineage>
</organism>
<dbReference type="PROSITE" id="PS50977">
    <property type="entry name" value="HTH_TETR_2"/>
    <property type="match status" value="1"/>
</dbReference>
<dbReference type="Gene3D" id="1.10.357.10">
    <property type="entry name" value="Tetracycline Repressor, domain 2"/>
    <property type="match status" value="1"/>
</dbReference>
<proteinExistence type="predicted"/>
<dbReference type="SUPFAM" id="SSF46689">
    <property type="entry name" value="Homeodomain-like"/>
    <property type="match status" value="1"/>
</dbReference>
<dbReference type="InterPro" id="IPR049445">
    <property type="entry name" value="TetR_SbtR-like_C"/>
</dbReference>
<keyword evidence="2 4" id="KW-0238">DNA-binding</keyword>
<keyword evidence="1" id="KW-0805">Transcription regulation</keyword>
<evidence type="ECO:0000256" key="2">
    <source>
        <dbReference type="ARBA" id="ARBA00023125"/>
    </source>
</evidence>
<dbReference type="PANTHER" id="PTHR30055">
    <property type="entry name" value="HTH-TYPE TRANSCRIPTIONAL REGULATOR RUTR"/>
    <property type="match status" value="1"/>
</dbReference>
<dbReference type="PANTHER" id="PTHR30055:SF234">
    <property type="entry name" value="HTH-TYPE TRANSCRIPTIONAL REGULATOR BETI"/>
    <property type="match status" value="1"/>
</dbReference>
<evidence type="ECO:0000256" key="3">
    <source>
        <dbReference type="ARBA" id="ARBA00023163"/>
    </source>
</evidence>
<gene>
    <name evidence="6" type="ORF">NE857_12150</name>
</gene>
<name>A0ABY5DGR6_9ACTN</name>
<evidence type="ECO:0000256" key="1">
    <source>
        <dbReference type="ARBA" id="ARBA00023015"/>
    </source>
</evidence>
<evidence type="ECO:0000256" key="4">
    <source>
        <dbReference type="PROSITE-ProRule" id="PRU00335"/>
    </source>
</evidence>
<keyword evidence="7" id="KW-1185">Reference proteome</keyword>
<reference evidence="6" key="1">
    <citation type="submission" date="2022-06" db="EMBL/GenBank/DDBJ databases">
        <authorList>
            <person name="Ping M."/>
        </authorList>
    </citation>
    <scope>NUCLEOTIDE SEQUENCE</scope>
    <source>
        <strain evidence="6">JCM11759T</strain>
    </source>
</reference>
<dbReference type="Pfam" id="PF21597">
    <property type="entry name" value="TetR_C_43"/>
    <property type="match status" value="1"/>
</dbReference>
<dbReference type="InterPro" id="IPR001647">
    <property type="entry name" value="HTH_TetR"/>
</dbReference>
<dbReference type="InterPro" id="IPR009057">
    <property type="entry name" value="Homeodomain-like_sf"/>
</dbReference>
<feature type="domain" description="HTH tetR-type" evidence="5">
    <location>
        <begin position="12"/>
        <end position="70"/>
    </location>
</feature>
<protein>
    <submittedName>
        <fullName evidence="6">TetR/AcrR family transcriptional regulator</fullName>
    </submittedName>
</protein>
<evidence type="ECO:0000313" key="7">
    <source>
        <dbReference type="Proteomes" id="UP001055940"/>
    </source>
</evidence>
<dbReference type="Proteomes" id="UP001055940">
    <property type="component" value="Chromosome"/>
</dbReference>
<dbReference type="Pfam" id="PF00440">
    <property type="entry name" value="TetR_N"/>
    <property type="match status" value="1"/>
</dbReference>
<dbReference type="SUPFAM" id="SSF48498">
    <property type="entry name" value="Tetracyclin repressor-like, C-terminal domain"/>
    <property type="match status" value="1"/>
</dbReference>
<dbReference type="RefSeq" id="WP_254421072.1">
    <property type="nucleotide sequence ID" value="NZ_BAAAJB010000046.1"/>
</dbReference>
<dbReference type="EMBL" id="CP099837">
    <property type="protein sequence ID" value="USY22286.1"/>
    <property type="molecule type" value="Genomic_DNA"/>
</dbReference>
<feature type="DNA-binding region" description="H-T-H motif" evidence="4">
    <location>
        <begin position="33"/>
        <end position="52"/>
    </location>
</feature>
<dbReference type="InterPro" id="IPR050109">
    <property type="entry name" value="HTH-type_TetR-like_transc_reg"/>
</dbReference>
<evidence type="ECO:0000259" key="5">
    <source>
        <dbReference type="PROSITE" id="PS50977"/>
    </source>
</evidence>
<evidence type="ECO:0000313" key="6">
    <source>
        <dbReference type="EMBL" id="USY22286.1"/>
    </source>
</evidence>